<comment type="caution">
    <text evidence="1">The sequence shown here is derived from an EMBL/GenBank/DDBJ whole genome shotgun (WGS) entry which is preliminary data.</text>
</comment>
<dbReference type="SUPFAM" id="SSF53335">
    <property type="entry name" value="S-adenosyl-L-methionine-dependent methyltransferases"/>
    <property type="match status" value="1"/>
</dbReference>
<accession>A0AA41Z438</accession>
<dbReference type="InterPro" id="IPR029063">
    <property type="entry name" value="SAM-dependent_MTases_sf"/>
</dbReference>
<name>A0AA41Z438_9SPHN</name>
<protein>
    <submittedName>
        <fullName evidence="1">Class I SAM-dependent methyltransferase</fullName>
    </submittedName>
</protein>
<dbReference type="CDD" id="cd02440">
    <property type="entry name" value="AdoMet_MTases"/>
    <property type="match status" value="1"/>
</dbReference>
<keyword evidence="2" id="KW-1185">Reference proteome</keyword>
<proteinExistence type="predicted"/>
<keyword evidence="1" id="KW-0489">Methyltransferase</keyword>
<dbReference type="EMBL" id="JANFAV010000001">
    <property type="protein sequence ID" value="MCW6533185.1"/>
    <property type="molecule type" value="Genomic_DNA"/>
</dbReference>
<organism evidence="1 2">
    <name type="scientific">Sphingomonas lycopersici</name>
    <dbReference type="NCBI Taxonomy" id="2951807"/>
    <lineage>
        <taxon>Bacteria</taxon>
        <taxon>Pseudomonadati</taxon>
        <taxon>Pseudomonadota</taxon>
        <taxon>Alphaproteobacteria</taxon>
        <taxon>Sphingomonadales</taxon>
        <taxon>Sphingomonadaceae</taxon>
        <taxon>Sphingomonas</taxon>
    </lineage>
</organism>
<dbReference type="GO" id="GO:0032259">
    <property type="term" value="P:methylation"/>
    <property type="evidence" value="ECO:0007669"/>
    <property type="project" value="UniProtKB-KW"/>
</dbReference>
<dbReference type="Gene3D" id="3.40.50.150">
    <property type="entry name" value="Vaccinia Virus protein VP39"/>
    <property type="match status" value="1"/>
</dbReference>
<dbReference type="PANTHER" id="PTHR43861">
    <property type="entry name" value="TRANS-ACONITATE 2-METHYLTRANSFERASE-RELATED"/>
    <property type="match status" value="1"/>
</dbReference>
<dbReference type="AlphaFoldDB" id="A0AA41Z438"/>
<reference evidence="1" key="1">
    <citation type="submission" date="2022-06" db="EMBL/GenBank/DDBJ databases">
        <title>Sphingomonas sp. nov. isolated from rhizosphere soil of tomato.</title>
        <authorList>
            <person name="Dong H."/>
            <person name="Gao R."/>
        </authorList>
    </citation>
    <scope>NUCLEOTIDE SEQUENCE</scope>
    <source>
        <strain evidence="1">MMSM24</strain>
    </source>
</reference>
<sequence>MSGDYHGSRLALDARRGGVWAALWRYFFRRRIAADACVLDLGAGYGDFINNVVARRRIAVDQWPGIADHVDKGVEAIVGPVSDLRAIADGTVDFAFASNLFEHLPQDVFVATLAEIARTLAPGGTLTIIQPNYRYAYREYFDDYTHVAVYSHISLADLLRAHGWEIVEVRPRFLPLTVKSRLPTWPILVAAYLRSPIKPMGKQMLVVARPAA</sequence>
<dbReference type="RefSeq" id="WP_265267235.1">
    <property type="nucleotide sequence ID" value="NZ_JANFAV010000001.1"/>
</dbReference>
<dbReference type="Proteomes" id="UP001165565">
    <property type="component" value="Unassembled WGS sequence"/>
</dbReference>
<evidence type="ECO:0000313" key="2">
    <source>
        <dbReference type="Proteomes" id="UP001165565"/>
    </source>
</evidence>
<gene>
    <name evidence="1" type="ORF">NEE01_00155</name>
</gene>
<dbReference type="GO" id="GO:0008168">
    <property type="term" value="F:methyltransferase activity"/>
    <property type="evidence" value="ECO:0007669"/>
    <property type="project" value="UniProtKB-KW"/>
</dbReference>
<evidence type="ECO:0000313" key="1">
    <source>
        <dbReference type="EMBL" id="MCW6533185.1"/>
    </source>
</evidence>
<dbReference type="Pfam" id="PF13489">
    <property type="entry name" value="Methyltransf_23"/>
    <property type="match status" value="1"/>
</dbReference>
<keyword evidence="1" id="KW-0808">Transferase</keyword>